<keyword evidence="2" id="KW-1133">Transmembrane helix</keyword>
<reference evidence="4" key="1">
    <citation type="submission" date="2018-06" db="EMBL/GenBank/DDBJ databases">
        <authorList>
            <person name="Zhirakovskaya E."/>
        </authorList>
    </citation>
    <scope>NUCLEOTIDE SEQUENCE</scope>
</reference>
<feature type="domain" description="Transglutaminase-like" evidence="3">
    <location>
        <begin position="520"/>
        <end position="589"/>
    </location>
</feature>
<dbReference type="SMART" id="SM00460">
    <property type="entry name" value="TGc"/>
    <property type="match status" value="1"/>
</dbReference>
<evidence type="ECO:0000313" key="4">
    <source>
        <dbReference type="EMBL" id="VAW06694.1"/>
    </source>
</evidence>
<dbReference type="Gene3D" id="3.10.620.30">
    <property type="match status" value="1"/>
</dbReference>
<organism evidence="4">
    <name type="scientific">hydrothermal vent metagenome</name>
    <dbReference type="NCBI Taxonomy" id="652676"/>
    <lineage>
        <taxon>unclassified sequences</taxon>
        <taxon>metagenomes</taxon>
        <taxon>ecological metagenomes</taxon>
    </lineage>
</organism>
<feature type="transmembrane region" description="Helical" evidence="2">
    <location>
        <begin position="7"/>
        <end position="28"/>
    </location>
</feature>
<feature type="transmembrane region" description="Helical" evidence="2">
    <location>
        <begin position="60"/>
        <end position="79"/>
    </location>
</feature>
<dbReference type="PANTHER" id="PTHR42736">
    <property type="entry name" value="PROTEIN-GLUTAMINE GAMMA-GLUTAMYLTRANSFERASE"/>
    <property type="match status" value="1"/>
</dbReference>
<evidence type="ECO:0000259" key="3">
    <source>
        <dbReference type="SMART" id="SM00460"/>
    </source>
</evidence>
<evidence type="ECO:0000256" key="1">
    <source>
        <dbReference type="SAM" id="MobiDB-lite"/>
    </source>
</evidence>
<gene>
    <name evidence="4" type="ORF">MNBD_ACTINO01-1597</name>
</gene>
<feature type="region of interest" description="Disordered" evidence="1">
    <location>
        <begin position="622"/>
        <end position="643"/>
    </location>
</feature>
<feature type="transmembrane region" description="Helical" evidence="2">
    <location>
        <begin position="34"/>
        <end position="53"/>
    </location>
</feature>
<keyword evidence="2" id="KW-0812">Transmembrane</keyword>
<feature type="transmembrane region" description="Helical" evidence="2">
    <location>
        <begin position="117"/>
        <end position="137"/>
    </location>
</feature>
<feature type="transmembrane region" description="Helical" evidence="2">
    <location>
        <begin position="144"/>
        <end position="161"/>
    </location>
</feature>
<feature type="transmembrane region" description="Helical" evidence="2">
    <location>
        <begin position="665"/>
        <end position="686"/>
    </location>
</feature>
<protein>
    <recommendedName>
        <fullName evidence="3">Transglutaminase-like domain-containing protein</fullName>
    </recommendedName>
</protein>
<proteinExistence type="predicted"/>
<dbReference type="PANTHER" id="PTHR42736:SF1">
    <property type="entry name" value="PROTEIN-GLUTAMINE GAMMA-GLUTAMYLTRANSFERASE"/>
    <property type="match status" value="1"/>
</dbReference>
<accession>A0A3B0TCY2</accession>
<feature type="transmembrane region" description="Helical" evidence="2">
    <location>
        <begin position="212"/>
        <end position="233"/>
    </location>
</feature>
<dbReference type="InterPro" id="IPR002931">
    <property type="entry name" value="Transglutaminase-like"/>
</dbReference>
<dbReference type="AlphaFoldDB" id="A0A3B0TCY2"/>
<dbReference type="SUPFAM" id="SSF54001">
    <property type="entry name" value="Cysteine proteinases"/>
    <property type="match status" value="1"/>
</dbReference>
<dbReference type="InterPro" id="IPR052901">
    <property type="entry name" value="Bact_TGase-like"/>
</dbReference>
<dbReference type="InterPro" id="IPR038765">
    <property type="entry name" value="Papain-like_cys_pep_sf"/>
</dbReference>
<dbReference type="Pfam" id="PF01841">
    <property type="entry name" value="Transglut_core"/>
    <property type="match status" value="1"/>
</dbReference>
<evidence type="ECO:0000256" key="2">
    <source>
        <dbReference type="SAM" id="Phobius"/>
    </source>
</evidence>
<dbReference type="EMBL" id="UOEI01000486">
    <property type="protein sequence ID" value="VAW06694.1"/>
    <property type="molecule type" value="Genomic_DNA"/>
</dbReference>
<name>A0A3B0TCY2_9ZZZZ</name>
<keyword evidence="2" id="KW-0472">Membrane</keyword>
<sequence length="818" mass="90061">MVYRYSWIAGAGALGIAFWELSFVLRPSVVGTPWQLAIIIATTLGAAVTWILLAYRAHAVVVVAGNVAGFMITGGLLVAPDTLWTVLPTSATWTTVQFEIGRALEIIRYGVEPVRPVPGLVLLLAVLFWILGFLLVAGLLTDRPYIAVITPLIIALQFVIIDRRPKGIIHVAVFLGIVALSLLAIRADERDQGSGRLQRVGATRPPSKRPSLAVMALVAVTIVAAIGSVAFLGGTVPSDGLITWRAPSGYTDDYSGSVSYNPYTDIKAQLISQTNLPLFVATIDGVSPDQLRFRTVTLDVYRDGRWQTDRVQAFPIDTETWIDESQVYRGETLAVTVAIRIENLTQPWMPAPTTSNFVGTTNEGDLRSIRVRRLDGSLFLPGDTTYKGMEYTVRAEVARYSGATLAALARTEDGTLSPLFQAAADDNAYLPKPGIELEPLALANEEFWTEYPDDLGAGVIRIAEGLTTNLETNYEKAIALEQYFRYGDEQYGEFTYNDRVPAQYTTSSVEDWLTDESNPYVRNGYCEQYATSMALMARALGIPSRVVLGFAPGKELLNDNTVLIQDKNAHSWVEIWIPQFGWMMFDPTPRPGYSAPTINDTLTEYLDFSPVAYIDEIPDIDAVDADGGETGPDQSRFDRPEPVDRIRASGGGAADTTSSGIELPAWLVDFTIALAAVAILAGAAPTTKWLRARRRRNRLAHGDVAAAWEDITDRLADLGDPIDPATTPLEAAQNIDRAFLPLARTYSDTLYGDRETSVSVIERATVAHIEAQQHLTRRYSALERVLATYRPTRIITRYRTFLGQRNGRKRRRGHPPRN</sequence>
<feature type="transmembrane region" description="Helical" evidence="2">
    <location>
        <begin position="167"/>
        <end position="185"/>
    </location>
</feature>